<dbReference type="KEGG" id="dtl:H8F01_20185"/>
<evidence type="ECO:0000256" key="1">
    <source>
        <dbReference type="SAM" id="Phobius"/>
    </source>
</evidence>
<protein>
    <submittedName>
        <fullName evidence="3">DUF2892 domain-containing protein</fullName>
    </submittedName>
</protein>
<dbReference type="Pfam" id="PF11127">
    <property type="entry name" value="YgaP-like_TM"/>
    <property type="match status" value="1"/>
</dbReference>
<keyword evidence="4" id="KW-1185">Reference proteome</keyword>
<dbReference type="AlphaFoldDB" id="A0A7G8Q3H3"/>
<feature type="transmembrane region" description="Helical" evidence="1">
    <location>
        <begin position="20"/>
        <end position="37"/>
    </location>
</feature>
<proteinExistence type="predicted"/>
<evidence type="ECO:0000259" key="2">
    <source>
        <dbReference type="Pfam" id="PF11127"/>
    </source>
</evidence>
<feature type="domain" description="Inner membrane protein YgaP-like transmembrane" evidence="2">
    <location>
        <begin position="11"/>
        <end position="70"/>
    </location>
</feature>
<name>A0A7G8Q3H3_9GAMM</name>
<accession>A0A7G8Q3H3</accession>
<sequence>MSFVRTAFFVKNLPAWERMVRMLIAALIIISGLAFLASPWSWLVAIAGAGFGITGILGFCPACALAGRKLARNVHANDL</sequence>
<reference evidence="3 4" key="1">
    <citation type="submission" date="2020-08" db="EMBL/GenBank/DDBJ databases">
        <title>Dyella sp. G9 isolated from forest soil.</title>
        <authorList>
            <person name="Fu J."/>
            <person name="Qiu L."/>
        </authorList>
    </citation>
    <scope>NUCLEOTIDE SEQUENCE [LARGE SCALE GENOMIC DNA]</scope>
    <source>
        <strain evidence="3 4">G9</strain>
    </source>
</reference>
<evidence type="ECO:0000313" key="4">
    <source>
        <dbReference type="Proteomes" id="UP000515873"/>
    </source>
</evidence>
<dbReference type="Gene3D" id="6.10.140.1340">
    <property type="match status" value="1"/>
</dbReference>
<dbReference type="Proteomes" id="UP000515873">
    <property type="component" value="Chromosome"/>
</dbReference>
<feature type="transmembrane region" description="Helical" evidence="1">
    <location>
        <begin position="43"/>
        <end position="66"/>
    </location>
</feature>
<dbReference type="RefSeq" id="WP_187056793.1">
    <property type="nucleotide sequence ID" value="NZ_CP060412.1"/>
</dbReference>
<evidence type="ECO:0000313" key="3">
    <source>
        <dbReference type="EMBL" id="QNK01331.1"/>
    </source>
</evidence>
<keyword evidence="1" id="KW-1133">Transmembrane helix</keyword>
<keyword evidence="1" id="KW-0472">Membrane</keyword>
<dbReference type="EMBL" id="CP060412">
    <property type="protein sequence ID" value="QNK01331.1"/>
    <property type="molecule type" value="Genomic_DNA"/>
</dbReference>
<keyword evidence="1" id="KW-0812">Transmembrane</keyword>
<organism evidence="3 4">
    <name type="scientific">Dyella telluris</name>
    <dbReference type="NCBI Taxonomy" id="2763498"/>
    <lineage>
        <taxon>Bacteria</taxon>
        <taxon>Pseudomonadati</taxon>
        <taxon>Pseudomonadota</taxon>
        <taxon>Gammaproteobacteria</taxon>
        <taxon>Lysobacterales</taxon>
        <taxon>Rhodanobacteraceae</taxon>
        <taxon>Dyella</taxon>
    </lineage>
</organism>
<dbReference type="InterPro" id="IPR021309">
    <property type="entry name" value="YgaP-like_TM"/>
</dbReference>
<gene>
    <name evidence="3" type="ORF">H8F01_20185</name>
</gene>